<dbReference type="InterPro" id="IPR032466">
    <property type="entry name" value="Metal_Hydrolase"/>
</dbReference>
<keyword evidence="8" id="KW-1185">Reference proteome</keyword>
<keyword evidence="4 5" id="KW-0119">Carbohydrate metabolism</keyword>
<keyword evidence="3 5" id="KW-0378">Hydrolase</keyword>
<dbReference type="PANTHER" id="PTHR11113:SF14">
    <property type="entry name" value="N-ACETYLGLUCOSAMINE-6-PHOSPHATE DEACETYLASE"/>
    <property type="match status" value="1"/>
</dbReference>
<feature type="domain" description="Amidohydrolase-related" evidence="6">
    <location>
        <begin position="49"/>
        <end position="377"/>
    </location>
</feature>
<dbReference type="EC" id="3.5.1.25" evidence="7"/>
<sequence length="383" mass="41432">MQQIIKAKYIVLENEVLENHYLVVEDGKFKACVDTLPDNSDVIDYGDAYISAGLVDTHIHGYKNADIMDADPEGLQTIANGIVENGVTSWLPTTLTASVEQLDRACQVIGENADKITGAKVQGIFLEGPYFTEKYKGAQNKDYMSDPSIEQLLKWQELANGLIKKIAIAPERNGVKEFIEVAKENGIYVALGHSDATYFQASQAVENGANIFVHTFNGMRGLHHREPGMVGAALNLNDVYAEVIADGFHLHPAVIQLIVKTRGTDETVLITDCMRAGGMPDGRSTLGEFDVIVQDGMARLASDGNLAGSILKMIDGVKNVVNWGIVSLPDALRMASLNPAKSVGIDNVCGKIEAGYAADFIVVTPEADLLATYIDGEAKYLKV</sequence>
<dbReference type="SUPFAM" id="SSF51338">
    <property type="entry name" value="Composite domain of metallo-dependent hydrolases"/>
    <property type="match status" value="1"/>
</dbReference>
<dbReference type="Proteomes" id="UP001315967">
    <property type="component" value="Chromosome"/>
</dbReference>
<evidence type="ECO:0000256" key="3">
    <source>
        <dbReference type="ARBA" id="ARBA00022801"/>
    </source>
</evidence>
<dbReference type="PANTHER" id="PTHR11113">
    <property type="entry name" value="N-ACETYLGLUCOSAMINE-6-PHOSPHATE DEACETYLASE"/>
    <property type="match status" value="1"/>
</dbReference>
<evidence type="ECO:0000256" key="5">
    <source>
        <dbReference type="PIRNR" id="PIRNR038994"/>
    </source>
</evidence>
<dbReference type="EMBL" id="CP102453">
    <property type="protein sequence ID" value="UUX34336.1"/>
    <property type="molecule type" value="Genomic_DNA"/>
</dbReference>
<organism evidence="7 8">
    <name type="scientific">Fundicoccus culcitae</name>
    <dbReference type="NCBI Taxonomy" id="2969821"/>
    <lineage>
        <taxon>Bacteria</taxon>
        <taxon>Bacillati</taxon>
        <taxon>Bacillota</taxon>
        <taxon>Bacilli</taxon>
        <taxon>Lactobacillales</taxon>
        <taxon>Aerococcaceae</taxon>
        <taxon>Fundicoccus</taxon>
    </lineage>
</organism>
<dbReference type="CDD" id="cd00854">
    <property type="entry name" value="NagA"/>
    <property type="match status" value="1"/>
</dbReference>
<evidence type="ECO:0000313" key="7">
    <source>
        <dbReference type="EMBL" id="UUX34336.1"/>
    </source>
</evidence>
<reference evidence="7 8" key="1">
    <citation type="submission" date="2022-08" db="EMBL/GenBank/DDBJ databases">
        <title>Aerococcaceae sp. nov isolated from spoiled eye mask.</title>
        <authorList>
            <person name="Zhou G."/>
            <person name="Xie X.-B."/>
            <person name="Shi Q.-S."/>
            <person name="Wang Y.-S."/>
            <person name="Wen X."/>
            <person name="Peng H."/>
            <person name="Yang X.-J."/>
            <person name="Tao H.-B."/>
            <person name="Huang X.-M."/>
        </authorList>
    </citation>
    <scope>NUCLEOTIDE SEQUENCE [LARGE SCALE GENOMIC DNA]</scope>
    <source>
        <strain evidence="8">DM20194951</strain>
    </source>
</reference>
<dbReference type="GO" id="GO:0008448">
    <property type="term" value="F:N-acetylglucosamine-6-phosphate deacetylase activity"/>
    <property type="evidence" value="ECO:0007669"/>
    <property type="project" value="UniProtKB-EC"/>
</dbReference>
<dbReference type="Pfam" id="PF01979">
    <property type="entry name" value="Amidohydro_1"/>
    <property type="match status" value="1"/>
</dbReference>
<dbReference type="SUPFAM" id="SSF51556">
    <property type="entry name" value="Metallo-dependent hydrolases"/>
    <property type="match status" value="1"/>
</dbReference>
<evidence type="ECO:0000313" key="8">
    <source>
        <dbReference type="Proteomes" id="UP001315967"/>
    </source>
</evidence>
<keyword evidence="2" id="KW-0479">Metal-binding</keyword>
<gene>
    <name evidence="7" type="primary">nagA</name>
    <name evidence="7" type="ORF">NRE15_01420</name>
</gene>
<dbReference type="PIRSF" id="PIRSF038994">
    <property type="entry name" value="NagA"/>
    <property type="match status" value="1"/>
</dbReference>
<evidence type="ECO:0000256" key="4">
    <source>
        <dbReference type="ARBA" id="ARBA00023277"/>
    </source>
</evidence>
<evidence type="ECO:0000256" key="2">
    <source>
        <dbReference type="ARBA" id="ARBA00022723"/>
    </source>
</evidence>
<dbReference type="InterPro" id="IPR011059">
    <property type="entry name" value="Metal-dep_hydrolase_composite"/>
</dbReference>
<dbReference type="NCBIfam" id="TIGR00221">
    <property type="entry name" value="nagA"/>
    <property type="match status" value="1"/>
</dbReference>
<dbReference type="InterPro" id="IPR003764">
    <property type="entry name" value="GlcNAc_6-P_deAcase"/>
</dbReference>
<dbReference type="InterPro" id="IPR006680">
    <property type="entry name" value="Amidohydro-rel"/>
</dbReference>
<name>A0ABY5P6X5_9LACT</name>
<dbReference type="Gene3D" id="3.20.20.140">
    <property type="entry name" value="Metal-dependent hydrolases"/>
    <property type="match status" value="1"/>
</dbReference>
<evidence type="ECO:0000259" key="6">
    <source>
        <dbReference type="Pfam" id="PF01979"/>
    </source>
</evidence>
<evidence type="ECO:0000256" key="1">
    <source>
        <dbReference type="ARBA" id="ARBA00010716"/>
    </source>
</evidence>
<proteinExistence type="inferred from homology"/>
<protein>
    <submittedName>
        <fullName evidence="7">N-acetylglucosamine-6-phosphate deacetylase</fullName>
        <ecNumber evidence="7">3.5.1.25</ecNumber>
    </submittedName>
</protein>
<accession>A0ABY5P6X5</accession>
<comment type="similarity">
    <text evidence="1 5">Belongs to the metallo-dependent hydrolases superfamily. NagA family.</text>
</comment>
<dbReference type="RefSeq" id="WP_313793839.1">
    <property type="nucleotide sequence ID" value="NZ_CP102453.1"/>
</dbReference>
<dbReference type="Gene3D" id="2.30.40.10">
    <property type="entry name" value="Urease, subunit C, domain 1"/>
    <property type="match status" value="1"/>
</dbReference>